<evidence type="ECO:0000259" key="1">
    <source>
        <dbReference type="Pfam" id="PF12770"/>
    </source>
</evidence>
<proteinExistence type="predicted"/>
<keyword evidence="3" id="KW-1185">Reference proteome</keyword>
<comment type="caution">
    <text evidence="2">The sequence shown here is derived from an EMBL/GenBank/DDBJ whole genome shotgun (WGS) entry which is preliminary data.</text>
</comment>
<reference evidence="2 3" key="1">
    <citation type="journal article" date="2020" name="Harmful Algae">
        <title>Molecular and morphological characterization of a novel dihydroanatoxin-a producing Microcoleus species (cyanobacteria) from the Russian River, California, USA.</title>
        <authorList>
            <person name="Conklin K.Y."/>
            <person name="Stancheva R."/>
            <person name="Otten T.G."/>
            <person name="Fadness R."/>
            <person name="Boyer G.L."/>
            <person name="Read B."/>
            <person name="Zhang X."/>
            <person name="Sheath R.G."/>
        </authorList>
    </citation>
    <scope>NUCLEOTIDE SEQUENCE [LARGE SCALE GENOMIC DNA]</scope>
    <source>
        <strain evidence="2 3">PTRS2</strain>
    </source>
</reference>
<evidence type="ECO:0000313" key="3">
    <source>
        <dbReference type="Proteomes" id="UP001384579"/>
    </source>
</evidence>
<name>A0ABU8YLA1_9CYAN</name>
<sequence>MPPDRGQSFLNQDFTLRNLQSQRQNRPFGIIHLATHSEFLPGEPKNSYIQLWDTKLRINQMRQLRWNEPAVNLLVLSACSTALGDEEAELGFAGLAVASGAKSALASLWEVSDDGTLGLMTEFYRQLRLPRSGGNLITKADALRRAQLEMLRGRVRIQDGMLRAIAHNEAIALPPDIAMRGDRLLSHPYFWAAFTLIGNPW</sequence>
<evidence type="ECO:0000313" key="2">
    <source>
        <dbReference type="EMBL" id="MEK0185169.1"/>
    </source>
</evidence>
<dbReference type="EMBL" id="JBBLXS010000098">
    <property type="protein sequence ID" value="MEK0185169.1"/>
    <property type="molecule type" value="Genomic_DNA"/>
</dbReference>
<dbReference type="Proteomes" id="UP001384579">
    <property type="component" value="Unassembled WGS sequence"/>
</dbReference>
<accession>A0ABU8YLA1</accession>
<dbReference type="Pfam" id="PF12770">
    <property type="entry name" value="CHAT"/>
    <property type="match status" value="1"/>
</dbReference>
<dbReference type="InterPro" id="IPR024983">
    <property type="entry name" value="CHAT_dom"/>
</dbReference>
<organism evidence="2 3">
    <name type="scientific">Microcoleus anatoxicus PTRS2</name>
    <dbReference type="NCBI Taxonomy" id="2705321"/>
    <lineage>
        <taxon>Bacteria</taxon>
        <taxon>Bacillati</taxon>
        <taxon>Cyanobacteriota</taxon>
        <taxon>Cyanophyceae</taxon>
        <taxon>Oscillatoriophycideae</taxon>
        <taxon>Oscillatoriales</taxon>
        <taxon>Microcoleaceae</taxon>
        <taxon>Microcoleus</taxon>
        <taxon>Microcoleus anatoxicus</taxon>
    </lineage>
</organism>
<protein>
    <submittedName>
        <fullName evidence="2">CHAT domain-containing protein</fullName>
    </submittedName>
</protein>
<gene>
    <name evidence="2" type="ORF">WMG39_09885</name>
</gene>
<feature type="domain" description="CHAT" evidence="1">
    <location>
        <begin position="7"/>
        <end position="199"/>
    </location>
</feature>